<evidence type="ECO:0000313" key="7">
    <source>
        <dbReference type="Proteomes" id="UP000678393"/>
    </source>
</evidence>
<evidence type="ECO:0000256" key="1">
    <source>
        <dbReference type="ARBA" id="ARBA00005562"/>
    </source>
</evidence>
<sequence>MMMKTQESLYDESDDSGVSSLEDESRYTNLTNVPQPANENGICYGYDAPESNLEDWSMGKTVLSDIFNIEQDILLPDNGDPFDMDNSAQESDECDSGSTDGDPFRHCFTFPDGYRPVIDFQSFHPYSEQESVVSSDGEVIETTLPNFSQIQNSTESEKVSLYVPNISLSPKKKRKIVRDSPSYVEKERRKPGRKPGQVSNVLHLWEFMRDLLHSSENQGIIEWISKPDGVFKVINSTEVARLWGEKKKNKKKMTYEKLSRSLRYSRLEGYFADLPRDKNYPKKLCFKFGPKSKDWH</sequence>
<dbReference type="Pfam" id="PF00178">
    <property type="entry name" value="Ets"/>
    <property type="match status" value="1"/>
</dbReference>
<dbReference type="PROSITE" id="PS50061">
    <property type="entry name" value="ETS_DOMAIN_3"/>
    <property type="match status" value="1"/>
</dbReference>
<name>A0A8S3ZGH2_9EUPU</name>
<dbReference type="SMART" id="SM00413">
    <property type="entry name" value="ETS"/>
    <property type="match status" value="1"/>
</dbReference>
<dbReference type="SUPFAM" id="SSF46785">
    <property type="entry name" value="Winged helix' DNA-binding domain"/>
    <property type="match status" value="1"/>
</dbReference>
<gene>
    <name evidence="6" type="ORF">CUNI_LOCUS14091</name>
</gene>
<reference evidence="6" key="1">
    <citation type="submission" date="2021-04" db="EMBL/GenBank/DDBJ databases">
        <authorList>
            <consortium name="Molecular Ecology Group"/>
        </authorList>
    </citation>
    <scope>NUCLEOTIDE SEQUENCE</scope>
</reference>
<accession>A0A8S3ZGH2</accession>
<evidence type="ECO:0000313" key="6">
    <source>
        <dbReference type="EMBL" id="CAG5128533.1"/>
    </source>
</evidence>
<evidence type="ECO:0000256" key="3">
    <source>
        <dbReference type="RuleBase" id="RU004019"/>
    </source>
</evidence>
<evidence type="ECO:0000256" key="2">
    <source>
        <dbReference type="ARBA" id="ARBA00023125"/>
    </source>
</evidence>
<dbReference type="OrthoDB" id="5961210at2759"/>
<keyword evidence="3" id="KW-0539">Nucleus</keyword>
<evidence type="ECO:0000259" key="5">
    <source>
        <dbReference type="PROSITE" id="PS50061"/>
    </source>
</evidence>
<comment type="subcellular location">
    <subcellularLocation>
        <location evidence="3">Nucleus</location>
    </subcellularLocation>
</comment>
<dbReference type="GO" id="GO:0030154">
    <property type="term" value="P:cell differentiation"/>
    <property type="evidence" value="ECO:0007669"/>
    <property type="project" value="TreeGrafter"/>
</dbReference>
<dbReference type="PANTHER" id="PTHR11849">
    <property type="entry name" value="ETS"/>
    <property type="match status" value="1"/>
</dbReference>
<dbReference type="Proteomes" id="UP000678393">
    <property type="component" value="Unassembled WGS sequence"/>
</dbReference>
<feature type="region of interest" description="Disordered" evidence="4">
    <location>
        <begin position="77"/>
        <end position="100"/>
    </location>
</feature>
<feature type="domain" description="ETS" evidence="5">
    <location>
        <begin position="202"/>
        <end position="289"/>
    </location>
</feature>
<evidence type="ECO:0000256" key="4">
    <source>
        <dbReference type="SAM" id="MobiDB-lite"/>
    </source>
</evidence>
<dbReference type="EMBL" id="CAJHNH020003102">
    <property type="protein sequence ID" value="CAG5128533.1"/>
    <property type="molecule type" value="Genomic_DNA"/>
</dbReference>
<dbReference type="InterPro" id="IPR000418">
    <property type="entry name" value="Ets_dom"/>
</dbReference>
<protein>
    <recommendedName>
        <fullName evidence="5">ETS domain-containing protein</fullName>
    </recommendedName>
</protein>
<dbReference type="GO" id="GO:0000981">
    <property type="term" value="F:DNA-binding transcription factor activity, RNA polymerase II-specific"/>
    <property type="evidence" value="ECO:0007669"/>
    <property type="project" value="TreeGrafter"/>
</dbReference>
<dbReference type="GO" id="GO:0005634">
    <property type="term" value="C:nucleus"/>
    <property type="evidence" value="ECO:0007669"/>
    <property type="project" value="UniProtKB-SubCell"/>
</dbReference>
<dbReference type="PRINTS" id="PR00454">
    <property type="entry name" value="ETSDOMAIN"/>
</dbReference>
<keyword evidence="2 3" id="KW-0238">DNA-binding</keyword>
<keyword evidence="7" id="KW-1185">Reference proteome</keyword>
<feature type="compositionally biased region" description="Polar residues" evidence="4">
    <location>
        <begin position="27"/>
        <end position="38"/>
    </location>
</feature>
<dbReference type="InterPro" id="IPR036388">
    <property type="entry name" value="WH-like_DNA-bd_sf"/>
</dbReference>
<feature type="region of interest" description="Disordered" evidence="4">
    <location>
        <begin position="1"/>
        <end position="43"/>
    </location>
</feature>
<dbReference type="GO" id="GO:0043565">
    <property type="term" value="F:sequence-specific DNA binding"/>
    <property type="evidence" value="ECO:0007669"/>
    <property type="project" value="InterPro"/>
</dbReference>
<organism evidence="6 7">
    <name type="scientific">Candidula unifasciata</name>
    <dbReference type="NCBI Taxonomy" id="100452"/>
    <lineage>
        <taxon>Eukaryota</taxon>
        <taxon>Metazoa</taxon>
        <taxon>Spiralia</taxon>
        <taxon>Lophotrochozoa</taxon>
        <taxon>Mollusca</taxon>
        <taxon>Gastropoda</taxon>
        <taxon>Heterobranchia</taxon>
        <taxon>Euthyneura</taxon>
        <taxon>Panpulmonata</taxon>
        <taxon>Eupulmonata</taxon>
        <taxon>Stylommatophora</taxon>
        <taxon>Helicina</taxon>
        <taxon>Helicoidea</taxon>
        <taxon>Geomitridae</taxon>
        <taxon>Candidula</taxon>
    </lineage>
</organism>
<dbReference type="AlphaFoldDB" id="A0A8S3ZGH2"/>
<comment type="similarity">
    <text evidence="1 3">Belongs to the ETS family.</text>
</comment>
<dbReference type="Gene3D" id="1.10.10.10">
    <property type="entry name" value="Winged helix-like DNA-binding domain superfamily/Winged helix DNA-binding domain"/>
    <property type="match status" value="1"/>
</dbReference>
<comment type="caution">
    <text evidence="6">The sequence shown here is derived from an EMBL/GenBank/DDBJ whole genome shotgun (WGS) entry which is preliminary data.</text>
</comment>
<dbReference type="InterPro" id="IPR036390">
    <property type="entry name" value="WH_DNA-bd_sf"/>
</dbReference>
<proteinExistence type="inferred from homology"/>
<dbReference type="InterPro" id="IPR046328">
    <property type="entry name" value="ETS_fam"/>
</dbReference>